<organism evidence="3 4">
    <name type="scientific">Kitasatospora viridis</name>
    <dbReference type="NCBI Taxonomy" id="281105"/>
    <lineage>
        <taxon>Bacteria</taxon>
        <taxon>Bacillati</taxon>
        <taxon>Actinomycetota</taxon>
        <taxon>Actinomycetes</taxon>
        <taxon>Kitasatosporales</taxon>
        <taxon>Streptomycetaceae</taxon>
        <taxon>Kitasatospora</taxon>
    </lineage>
</organism>
<comment type="caution">
    <text evidence="3">The sequence shown here is derived from an EMBL/GenBank/DDBJ whole genome shotgun (WGS) entry which is preliminary data.</text>
</comment>
<feature type="compositionally biased region" description="Low complexity" evidence="1">
    <location>
        <begin position="252"/>
        <end position="279"/>
    </location>
</feature>
<evidence type="ECO:0000256" key="2">
    <source>
        <dbReference type="SAM" id="Phobius"/>
    </source>
</evidence>
<keyword evidence="2" id="KW-0472">Membrane</keyword>
<gene>
    <name evidence="3" type="ORF">FHX73_114372</name>
</gene>
<accession>A0A561UM88</accession>
<dbReference type="AlphaFoldDB" id="A0A561UM88"/>
<evidence type="ECO:0000313" key="4">
    <source>
        <dbReference type="Proteomes" id="UP000317940"/>
    </source>
</evidence>
<feature type="region of interest" description="Disordered" evidence="1">
    <location>
        <begin position="194"/>
        <end position="279"/>
    </location>
</feature>
<dbReference type="EMBL" id="VIWT01000001">
    <property type="protein sequence ID" value="TWG00493.1"/>
    <property type="molecule type" value="Genomic_DNA"/>
</dbReference>
<proteinExistence type="predicted"/>
<protein>
    <submittedName>
        <fullName evidence="3">Uncharacterized protein</fullName>
    </submittedName>
</protein>
<keyword evidence="4" id="KW-1185">Reference proteome</keyword>
<sequence>MTEPNTFADSEPLPPVPTKPGLLSRLPAELLVAGAIGLPCLALGLLMGAIWYWLAPEVPLVAAAKATQVLYVDPEGEQSAGAVGTFVLIGIAFGLVTSVVAFLMTRRRGGGIAVALSLGISGFLGSLIAVWLGETVGPTSNIAAHAKQLGDGHVFYENLTLPAHGALLAWPITAMVVLLALTAAFGKREQEPALEWAPPFGDGPVGDPWAPPVSGPAGGQVSGPVGDPVGEPVGDGVSGGAPVNGTDASSQGTAPSQAPTGPGAPGAPSSESSGPAASA</sequence>
<feature type="transmembrane region" description="Helical" evidence="2">
    <location>
        <begin position="30"/>
        <end position="54"/>
    </location>
</feature>
<feature type="compositionally biased region" description="Low complexity" evidence="1">
    <location>
        <begin position="222"/>
        <end position="235"/>
    </location>
</feature>
<keyword evidence="2" id="KW-1133">Transmembrane helix</keyword>
<feature type="transmembrane region" description="Helical" evidence="2">
    <location>
        <begin position="111"/>
        <end position="132"/>
    </location>
</feature>
<feature type="transmembrane region" description="Helical" evidence="2">
    <location>
        <begin position="80"/>
        <end position="104"/>
    </location>
</feature>
<evidence type="ECO:0000313" key="3">
    <source>
        <dbReference type="EMBL" id="TWG00493.1"/>
    </source>
</evidence>
<reference evidence="3 4" key="1">
    <citation type="submission" date="2019-06" db="EMBL/GenBank/DDBJ databases">
        <title>Sequencing the genomes of 1000 actinobacteria strains.</title>
        <authorList>
            <person name="Klenk H.-P."/>
        </authorList>
    </citation>
    <scope>NUCLEOTIDE SEQUENCE [LARGE SCALE GENOMIC DNA]</scope>
    <source>
        <strain evidence="3 4">DSM 44826</strain>
    </source>
</reference>
<name>A0A561UM88_9ACTN</name>
<dbReference type="RefSeq" id="WP_211786232.1">
    <property type="nucleotide sequence ID" value="NZ_BAAAMZ010000014.1"/>
</dbReference>
<dbReference type="Proteomes" id="UP000317940">
    <property type="component" value="Unassembled WGS sequence"/>
</dbReference>
<evidence type="ECO:0000256" key="1">
    <source>
        <dbReference type="SAM" id="MobiDB-lite"/>
    </source>
</evidence>
<feature type="transmembrane region" description="Helical" evidence="2">
    <location>
        <begin position="167"/>
        <end position="186"/>
    </location>
</feature>
<keyword evidence="2" id="KW-0812">Transmembrane</keyword>